<feature type="domain" description="COMM" evidence="3">
    <location>
        <begin position="131"/>
        <end position="199"/>
    </location>
</feature>
<evidence type="ECO:0000313" key="4">
    <source>
        <dbReference type="EMBL" id="OMJ69216.1"/>
    </source>
</evidence>
<organism evidence="4 5">
    <name type="scientific">Stentor coeruleus</name>
    <dbReference type="NCBI Taxonomy" id="5963"/>
    <lineage>
        <taxon>Eukaryota</taxon>
        <taxon>Sar</taxon>
        <taxon>Alveolata</taxon>
        <taxon>Ciliophora</taxon>
        <taxon>Postciliodesmatophora</taxon>
        <taxon>Heterotrichea</taxon>
        <taxon>Heterotrichida</taxon>
        <taxon>Stentoridae</taxon>
        <taxon>Stentor</taxon>
    </lineage>
</organism>
<dbReference type="PANTHER" id="PTHR16231:SF5">
    <property type="entry name" value="COMM DOMAIN-CONTAINING PROTEIN 6"/>
    <property type="match status" value="1"/>
</dbReference>
<evidence type="ECO:0000256" key="2">
    <source>
        <dbReference type="ARBA" id="ARBA00093468"/>
    </source>
</evidence>
<dbReference type="Proteomes" id="UP000187209">
    <property type="component" value="Unassembled WGS sequence"/>
</dbReference>
<dbReference type="Pfam" id="PF07258">
    <property type="entry name" value="COMM_domain"/>
    <property type="match status" value="1"/>
</dbReference>
<dbReference type="OrthoDB" id="76101at2759"/>
<dbReference type="PANTHER" id="PTHR16231">
    <property type="entry name" value="COMM DOMAIN-CONTAINING PROTEIN 4-8 FAMILY MEMBER"/>
    <property type="match status" value="1"/>
</dbReference>
<reference evidence="4 5" key="1">
    <citation type="submission" date="2016-11" db="EMBL/GenBank/DDBJ databases">
        <title>The macronuclear genome of Stentor coeruleus: a giant cell with tiny introns.</title>
        <authorList>
            <person name="Slabodnick M."/>
            <person name="Ruby J.G."/>
            <person name="Reiff S.B."/>
            <person name="Swart E.C."/>
            <person name="Gosai S."/>
            <person name="Prabakaran S."/>
            <person name="Witkowska E."/>
            <person name="Larue G.E."/>
            <person name="Fisher S."/>
            <person name="Freeman R.M."/>
            <person name="Gunawardena J."/>
            <person name="Chu W."/>
            <person name="Stover N.A."/>
            <person name="Gregory B.D."/>
            <person name="Nowacki M."/>
            <person name="Derisi J."/>
            <person name="Roy S.W."/>
            <person name="Marshall W.F."/>
            <person name="Sood P."/>
        </authorList>
    </citation>
    <scope>NUCLEOTIDE SEQUENCE [LARGE SCALE GENOMIC DNA]</scope>
    <source>
        <strain evidence="4">WM001</strain>
    </source>
</reference>
<sequence length="199" mass="22647">MAFQFLPSDYELASELLEELNAVSALPPAHLVNISKICLNYLQNSSLSPQHFMKELENIELPAKQREKSAKLLLLFFKFAGKKVLSRVKVEEDLNKLGFDEGVVARIGEMWEEQKIGVCKVLISQMGTAFNLLDLEWKFGVTVGNKIVDSKGECFIQIKMVVQDAEMKINEIFIELTPAQFYELYGELEKIKSIMDIHS</sequence>
<evidence type="ECO:0000313" key="5">
    <source>
        <dbReference type="Proteomes" id="UP000187209"/>
    </source>
</evidence>
<protein>
    <recommendedName>
        <fullName evidence="1">COMM domain-containing protein 6</fullName>
    </recommendedName>
</protein>
<dbReference type="EMBL" id="MPUH01001225">
    <property type="protein sequence ID" value="OMJ69216.1"/>
    <property type="molecule type" value="Genomic_DNA"/>
</dbReference>
<dbReference type="InterPro" id="IPR017920">
    <property type="entry name" value="COMM"/>
</dbReference>
<evidence type="ECO:0000256" key="1">
    <source>
        <dbReference type="ARBA" id="ARBA00039908"/>
    </source>
</evidence>
<dbReference type="PROSITE" id="PS51269">
    <property type="entry name" value="COMM"/>
    <property type="match status" value="1"/>
</dbReference>
<keyword evidence="5" id="KW-1185">Reference proteome</keyword>
<gene>
    <name evidence="4" type="ORF">SteCoe_33111</name>
</gene>
<evidence type="ECO:0000259" key="3">
    <source>
        <dbReference type="PROSITE" id="PS51269"/>
    </source>
</evidence>
<dbReference type="InterPro" id="IPR047155">
    <property type="entry name" value="COMMD4/6/7/8"/>
</dbReference>
<comment type="similarity">
    <text evidence="2">Belongs to the COMM domain-containing protein 6 family.</text>
</comment>
<dbReference type="AlphaFoldDB" id="A0A1R2AXI2"/>
<name>A0A1R2AXI2_9CILI</name>
<comment type="caution">
    <text evidence="4">The sequence shown here is derived from an EMBL/GenBank/DDBJ whole genome shotgun (WGS) entry which is preliminary data.</text>
</comment>
<proteinExistence type="inferred from homology"/>
<accession>A0A1R2AXI2</accession>